<sequence>MNAVAALGSWSIARVQRLGRATLFLYELLLGSWRLPARPGPAVRKALALVVKQLYAVGVLTLLIILVSSLFVGMVLGLQGYTTLVDFGAESSLGLVVALSLVRELGPVVTALLFAGRAGSALTAEIGLMKATEQLAAMEMMATNPMVRVIAPRFVAGFISLPLLAALFSAVGILGGHLVGVAQLGVDAGTYWSQMQNGVDFYDDIVNGLLKGVVFAFVVSWIAVFEGYDAVPTSEGVAAATTRTVVSSSLAVLGLDFVLTALMLNGDL</sequence>
<evidence type="ECO:0000313" key="13">
    <source>
        <dbReference type="EMBL" id="BAU47230.1"/>
    </source>
</evidence>
<accession>A0A1B4V185</accession>
<comment type="subunit">
    <text evidence="4">The complex is composed of two ATP-binding proteins (MlaF), two transmembrane proteins (MlaE), two cytoplasmic solute-binding proteins (MlaB) and six periplasmic solute-binding proteins (MlaD).</text>
</comment>
<evidence type="ECO:0000256" key="9">
    <source>
        <dbReference type="ARBA" id="ARBA00022692"/>
    </source>
</evidence>
<dbReference type="InterPro" id="IPR003453">
    <property type="entry name" value="ABC_MlaE_roteobac"/>
</dbReference>
<evidence type="ECO:0000256" key="4">
    <source>
        <dbReference type="ARBA" id="ARBA00011380"/>
    </source>
</evidence>
<evidence type="ECO:0000256" key="11">
    <source>
        <dbReference type="ARBA" id="ARBA00023136"/>
    </source>
</evidence>
<gene>
    <name evidence="13" type="ORF">SVA_0651</name>
</gene>
<comment type="function">
    <text evidence="1">Part of the ABC transporter complex MlaFEDB, which is involved in a phospholipid transport pathway that maintains lipid asymmetry in the outer membrane by retrograde trafficking of phospholipids from the outer membrane to the inner membrane. Probably responsible for the translocation of the substrate across the membrane.</text>
</comment>
<organism evidence="13 14">
    <name type="scientific">Sulfurifustis variabilis</name>
    <dbReference type="NCBI Taxonomy" id="1675686"/>
    <lineage>
        <taxon>Bacteria</taxon>
        <taxon>Pseudomonadati</taxon>
        <taxon>Pseudomonadota</taxon>
        <taxon>Gammaproteobacteria</taxon>
        <taxon>Acidiferrobacterales</taxon>
        <taxon>Acidiferrobacteraceae</taxon>
        <taxon>Sulfurifustis</taxon>
    </lineage>
</organism>
<dbReference type="GO" id="GO:0005548">
    <property type="term" value="F:phospholipid transporter activity"/>
    <property type="evidence" value="ECO:0007669"/>
    <property type="project" value="TreeGrafter"/>
</dbReference>
<feature type="transmembrane region" description="Helical" evidence="12">
    <location>
        <begin position="245"/>
        <end position="264"/>
    </location>
</feature>
<dbReference type="EMBL" id="AP014936">
    <property type="protein sequence ID" value="BAU47230.1"/>
    <property type="molecule type" value="Genomic_DNA"/>
</dbReference>
<comment type="caution">
    <text evidence="12">Lacks conserved residue(s) required for the propagation of feature annotation.</text>
</comment>
<keyword evidence="8 12" id="KW-0997">Cell inner membrane</keyword>
<evidence type="ECO:0000256" key="7">
    <source>
        <dbReference type="ARBA" id="ARBA00022475"/>
    </source>
</evidence>
<feature type="transmembrane region" description="Helical" evidence="12">
    <location>
        <begin position="54"/>
        <end position="76"/>
    </location>
</feature>
<dbReference type="GO" id="GO:0043190">
    <property type="term" value="C:ATP-binding cassette (ABC) transporter complex"/>
    <property type="evidence" value="ECO:0007669"/>
    <property type="project" value="InterPro"/>
</dbReference>
<evidence type="ECO:0000313" key="14">
    <source>
        <dbReference type="Proteomes" id="UP000218899"/>
    </source>
</evidence>
<keyword evidence="9 12" id="KW-0812">Transmembrane</keyword>
<evidence type="ECO:0000256" key="8">
    <source>
        <dbReference type="ARBA" id="ARBA00022519"/>
    </source>
</evidence>
<dbReference type="KEGG" id="sva:SVA_0651"/>
<keyword evidence="10 12" id="KW-1133">Transmembrane helix</keyword>
<evidence type="ECO:0000256" key="1">
    <source>
        <dbReference type="ARBA" id="ARBA00002460"/>
    </source>
</evidence>
<dbReference type="NCBIfam" id="TIGR00056">
    <property type="entry name" value="MlaE family lipid ABC transporter permease subunit"/>
    <property type="match status" value="1"/>
</dbReference>
<dbReference type="PANTHER" id="PTHR30188">
    <property type="entry name" value="ABC TRANSPORTER PERMEASE PROTEIN-RELATED"/>
    <property type="match status" value="1"/>
</dbReference>
<evidence type="ECO:0000256" key="3">
    <source>
        <dbReference type="ARBA" id="ARBA00007556"/>
    </source>
</evidence>
<comment type="subcellular location">
    <subcellularLocation>
        <location evidence="2 12">Cell inner membrane</location>
        <topology evidence="2 12">Multi-pass membrane protein</topology>
    </subcellularLocation>
</comment>
<reference evidence="13 14" key="1">
    <citation type="submission" date="2015-08" db="EMBL/GenBank/DDBJ databases">
        <title>Complete genome sequence of Sulfurifustis variabilis.</title>
        <authorList>
            <person name="Miura A."/>
            <person name="Kojima H."/>
            <person name="Fukui M."/>
        </authorList>
    </citation>
    <scope>NUCLEOTIDE SEQUENCE [LARGE SCALE GENOMIC DNA]</scope>
    <source>
        <strain evidence="14">skN76</strain>
    </source>
</reference>
<comment type="similarity">
    <text evidence="3 12">Belongs to the MlaE permease family.</text>
</comment>
<feature type="transmembrane region" description="Helical" evidence="12">
    <location>
        <begin position="205"/>
        <end position="225"/>
    </location>
</feature>
<keyword evidence="6" id="KW-0813">Transport</keyword>
<dbReference type="InterPro" id="IPR053408">
    <property type="entry name" value="MlaE_Permease"/>
</dbReference>
<keyword evidence="11 12" id="KW-0472">Membrane</keyword>
<protein>
    <recommendedName>
        <fullName evidence="5">Intermembrane phospholipid transport system permease protein MlaE</fullName>
    </recommendedName>
</protein>
<evidence type="ECO:0000256" key="2">
    <source>
        <dbReference type="ARBA" id="ARBA00004429"/>
    </source>
</evidence>
<dbReference type="InterPro" id="IPR030802">
    <property type="entry name" value="Permease_MalE"/>
</dbReference>
<proteinExistence type="inferred from homology"/>
<evidence type="ECO:0000256" key="6">
    <source>
        <dbReference type="ARBA" id="ARBA00022448"/>
    </source>
</evidence>
<name>A0A1B4V185_9GAMM</name>
<dbReference type="Pfam" id="PF02405">
    <property type="entry name" value="MlaE"/>
    <property type="match status" value="1"/>
</dbReference>
<dbReference type="RefSeq" id="WP_096458716.1">
    <property type="nucleotide sequence ID" value="NZ_AP014936.1"/>
</dbReference>
<dbReference type="NCBIfam" id="NF033619">
    <property type="entry name" value="perm_MlaE_1"/>
    <property type="match status" value="1"/>
</dbReference>
<dbReference type="OrthoDB" id="9806241at2"/>
<keyword evidence="14" id="KW-1185">Reference proteome</keyword>
<dbReference type="Proteomes" id="UP000218899">
    <property type="component" value="Chromosome"/>
</dbReference>
<evidence type="ECO:0000256" key="5">
    <source>
        <dbReference type="ARBA" id="ARBA00020857"/>
    </source>
</evidence>
<feature type="transmembrane region" description="Helical" evidence="12">
    <location>
        <begin position="150"/>
        <end position="168"/>
    </location>
</feature>
<keyword evidence="7" id="KW-1003">Cell membrane</keyword>
<dbReference type="AlphaFoldDB" id="A0A1B4V185"/>
<evidence type="ECO:0000256" key="10">
    <source>
        <dbReference type="ARBA" id="ARBA00022989"/>
    </source>
</evidence>
<evidence type="ECO:0000256" key="12">
    <source>
        <dbReference type="RuleBase" id="RU362044"/>
    </source>
</evidence>
<dbReference type="PANTHER" id="PTHR30188:SF4">
    <property type="entry name" value="PROTEIN TRIGALACTOSYLDIACYLGLYCEROL 1, CHLOROPLASTIC"/>
    <property type="match status" value="1"/>
</dbReference>